<evidence type="ECO:0000313" key="11">
    <source>
        <dbReference type="Proteomes" id="UP000046393"/>
    </source>
</evidence>
<accession>A0A0N5AHV9</accession>
<dbReference type="GO" id="GO:0005634">
    <property type="term" value="C:nucleus"/>
    <property type="evidence" value="ECO:0007669"/>
    <property type="project" value="TreeGrafter"/>
</dbReference>
<comment type="function">
    <text evidence="1 9">Mediates the side-chain deamidation of N-terminal glutamine residues to glutamate, an important step in N-end rule pathway of protein degradation. Conversion of the resulting N-terminal glutamine to glutamate renders the protein susceptible to arginylation, polyubiquitination and degradation as specified by the N-end rule. Does not act on substrates with internal or C-terminal glutamine and does not act on non-glutamine residues in any position.</text>
</comment>
<evidence type="ECO:0000256" key="5">
    <source>
        <dbReference type="ARBA" id="ARBA00021247"/>
    </source>
</evidence>
<evidence type="ECO:0000256" key="9">
    <source>
        <dbReference type="RuleBase" id="RU367082"/>
    </source>
</evidence>
<dbReference type="InterPro" id="IPR037132">
    <property type="entry name" value="N_Gln_amidohydro_ab_roll_sf"/>
</dbReference>
<dbReference type="InterPro" id="IPR039733">
    <property type="entry name" value="NTAQ1"/>
</dbReference>
<evidence type="ECO:0000256" key="8">
    <source>
        <dbReference type="ARBA" id="ARBA00048768"/>
    </source>
</evidence>
<evidence type="ECO:0000259" key="10">
    <source>
        <dbReference type="Pfam" id="PF09764"/>
    </source>
</evidence>
<dbReference type="InterPro" id="IPR023128">
    <property type="entry name" value="Prot_N_Gln_amidohydro_ab_roll"/>
</dbReference>
<dbReference type="PANTHER" id="PTHR13035:SF0">
    <property type="entry name" value="PROTEIN N-TERMINAL GLUTAMINE AMIDOHYDROLASE"/>
    <property type="match status" value="1"/>
</dbReference>
<dbReference type="Gene3D" id="3.10.620.10">
    <property type="entry name" value="Protein N-terminal glutamine amidohydrolase, alpha beta roll"/>
    <property type="match status" value="1"/>
</dbReference>
<evidence type="ECO:0000256" key="2">
    <source>
        <dbReference type="ARBA" id="ARBA00008985"/>
    </source>
</evidence>
<comment type="subunit">
    <text evidence="3 9">Monomer.</text>
</comment>
<keyword evidence="6 9" id="KW-0378">Hydrolase</keyword>
<dbReference type="Pfam" id="PF09764">
    <property type="entry name" value="Nt_Gln_amidase"/>
    <property type="match status" value="1"/>
</dbReference>
<proteinExistence type="inferred from homology"/>
<sequence length="84" mass="9847">MNFRTIRIIDGGYYLKNFSSDRRHMKSDNGQFVVSPPPWPILFCSDKGHNLNDFIDMENHKLASNTKEFNEDDFQQGAVLNYLF</sequence>
<evidence type="ECO:0000256" key="3">
    <source>
        <dbReference type="ARBA" id="ARBA00011245"/>
    </source>
</evidence>
<comment type="catalytic activity">
    <reaction evidence="8 9">
        <text>N-terminal L-glutaminyl-[protein] + H2O = N-terminal L-glutamyl-[protein] + NH4(+)</text>
        <dbReference type="Rhea" id="RHEA:50680"/>
        <dbReference type="Rhea" id="RHEA-COMP:12668"/>
        <dbReference type="Rhea" id="RHEA-COMP:12777"/>
        <dbReference type="ChEBI" id="CHEBI:15377"/>
        <dbReference type="ChEBI" id="CHEBI:28938"/>
        <dbReference type="ChEBI" id="CHEBI:64721"/>
        <dbReference type="ChEBI" id="CHEBI:64722"/>
        <dbReference type="EC" id="3.5.1.122"/>
    </reaction>
</comment>
<dbReference type="GO" id="GO:0008418">
    <property type="term" value="F:protein-N-terminal asparagine amidohydrolase activity"/>
    <property type="evidence" value="ECO:0007669"/>
    <property type="project" value="UniProtKB-UniRule"/>
</dbReference>
<evidence type="ECO:0000256" key="7">
    <source>
        <dbReference type="ARBA" id="ARBA00029677"/>
    </source>
</evidence>
<dbReference type="GO" id="GO:0005829">
    <property type="term" value="C:cytosol"/>
    <property type="evidence" value="ECO:0007669"/>
    <property type="project" value="TreeGrafter"/>
</dbReference>
<evidence type="ECO:0000256" key="1">
    <source>
        <dbReference type="ARBA" id="ARBA00003923"/>
    </source>
</evidence>
<evidence type="ECO:0000313" key="12">
    <source>
        <dbReference type="WBParaSite" id="SMUV_0000397601-mRNA-1"/>
    </source>
</evidence>
<evidence type="ECO:0000256" key="6">
    <source>
        <dbReference type="ARBA" id="ARBA00022801"/>
    </source>
</evidence>
<keyword evidence="11" id="KW-1185">Reference proteome</keyword>
<dbReference type="Proteomes" id="UP000046393">
    <property type="component" value="Unplaced"/>
</dbReference>
<organism evidence="11 12">
    <name type="scientific">Syphacia muris</name>
    <dbReference type="NCBI Taxonomy" id="451379"/>
    <lineage>
        <taxon>Eukaryota</taxon>
        <taxon>Metazoa</taxon>
        <taxon>Ecdysozoa</taxon>
        <taxon>Nematoda</taxon>
        <taxon>Chromadorea</taxon>
        <taxon>Rhabditida</taxon>
        <taxon>Spirurina</taxon>
        <taxon>Oxyuridomorpha</taxon>
        <taxon>Oxyuroidea</taxon>
        <taxon>Oxyuridae</taxon>
        <taxon>Syphacia</taxon>
    </lineage>
</organism>
<evidence type="ECO:0000256" key="4">
    <source>
        <dbReference type="ARBA" id="ARBA00012718"/>
    </source>
</evidence>
<dbReference type="AlphaFoldDB" id="A0A0N5AHV9"/>
<dbReference type="WBParaSite" id="SMUV_0000397601-mRNA-1">
    <property type="protein sequence ID" value="SMUV_0000397601-mRNA-1"/>
    <property type="gene ID" value="SMUV_0000397601"/>
</dbReference>
<protein>
    <recommendedName>
        <fullName evidence="5 9">Protein N-terminal glutamine amidohydrolase</fullName>
        <ecNumber evidence="4 9">3.5.1.122</ecNumber>
    </recommendedName>
    <alternativeName>
        <fullName evidence="7 9">Protein NH2-terminal glutamine deamidase</fullName>
    </alternativeName>
</protein>
<feature type="domain" description="Protein N-terminal glutamine amidohydrolase alpha beta roll" evidence="10">
    <location>
        <begin position="4"/>
        <end position="76"/>
    </location>
</feature>
<reference evidence="12" key="1">
    <citation type="submission" date="2017-02" db="UniProtKB">
        <authorList>
            <consortium name="WormBaseParasite"/>
        </authorList>
    </citation>
    <scope>IDENTIFICATION</scope>
</reference>
<comment type="similarity">
    <text evidence="2 9">Belongs to the NTAQ1 family.</text>
</comment>
<name>A0A0N5AHV9_9BILA</name>
<dbReference type="GO" id="GO:0070773">
    <property type="term" value="F:protein-N-terminal glutamine amidohydrolase activity"/>
    <property type="evidence" value="ECO:0007669"/>
    <property type="project" value="UniProtKB-UniRule"/>
</dbReference>
<dbReference type="EC" id="3.5.1.122" evidence="4 9"/>
<dbReference type="PANTHER" id="PTHR13035">
    <property type="entry name" value="PROTEIN N-TERMINAL GLUTAMINE AMIDOHYDROLASE"/>
    <property type="match status" value="1"/>
</dbReference>
<dbReference type="STRING" id="451379.A0A0N5AHV9"/>